<protein>
    <submittedName>
        <fullName evidence="1">Uncharacterized protein</fullName>
    </submittedName>
</protein>
<reference evidence="2" key="1">
    <citation type="journal article" date="2018" name="Nat. Microbiol.">
        <title>Leveraging single-cell genomics to expand the fungal tree of life.</title>
        <authorList>
            <person name="Ahrendt S.R."/>
            <person name="Quandt C.A."/>
            <person name="Ciobanu D."/>
            <person name="Clum A."/>
            <person name="Salamov A."/>
            <person name="Andreopoulos B."/>
            <person name="Cheng J.F."/>
            <person name="Woyke T."/>
            <person name="Pelin A."/>
            <person name="Henrissat B."/>
            <person name="Reynolds N.K."/>
            <person name="Benny G.L."/>
            <person name="Smith M.E."/>
            <person name="James T.Y."/>
            <person name="Grigoriev I.V."/>
        </authorList>
    </citation>
    <scope>NUCLEOTIDE SEQUENCE [LARGE SCALE GENOMIC DNA]</scope>
    <source>
        <strain evidence="2">RSA 1356</strain>
    </source>
</reference>
<proteinExistence type="predicted"/>
<organism evidence="1 2">
    <name type="scientific">Thamnocephalis sphaerospora</name>
    <dbReference type="NCBI Taxonomy" id="78915"/>
    <lineage>
        <taxon>Eukaryota</taxon>
        <taxon>Fungi</taxon>
        <taxon>Fungi incertae sedis</taxon>
        <taxon>Zoopagomycota</taxon>
        <taxon>Zoopagomycotina</taxon>
        <taxon>Zoopagomycetes</taxon>
        <taxon>Zoopagales</taxon>
        <taxon>Sigmoideomycetaceae</taxon>
        <taxon>Thamnocephalis</taxon>
    </lineage>
</organism>
<keyword evidence="2" id="KW-1185">Reference proteome</keyword>
<dbReference type="Proteomes" id="UP000271241">
    <property type="component" value="Unassembled WGS sequence"/>
</dbReference>
<dbReference type="AlphaFoldDB" id="A0A4P9XXT0"/>
<gene>
    <name evidence="1" type="ORF">THASP1DRAFT_21286</name>
</gene>
<dbReference type="EMBL" id="KZ992426">
    <property type="protein sequence ID" value="RKP11134.1"/>
    <property type="molecule type" value="Genomic_DNA"/>
</dbReference>
<evidence type="ECO:0000313" key="2">
    <source>
        <dbReference type="Proteomes" id="UP000271241"/>
    </source>
</evidence>
<evidence type="ECO:0000313" key="1">
    <source>
        <dbReference type="EMBL" id="RKP11134.1"/>
    </source>
</evidence>
<sequence length="225" mass="24898">MRLTSLISTGTIAALGYLAFAGSLASALSTSTPPHSSAPVPSTVNPSAPRTIFSESERLTQEEHRRDLAAFAEFRNNLFTISPKFTVIRPENTHLDYQRDVNGLFEVVTIVSNSNGSKIRVSVRYLRPGGKVAFAKVEALGRDGRTVTDFASIRPTCDVFSERVTFYEIETPRGAAHIKAINHPRGISNVTVVLDRNYRKFMLQDVEMWDGEVVPIEFARHTNSA</sequence>
<accession>A0A4P9XXT0</accession>
<name>A0A4P9XXT0_9FUNG</name>